<sequence>MNTSKTKILSNTVNREVICIDNNEIEYIEDYTYLGQTMSFHDKMTKEIDKRVANAWKRFWSLKEIMKSKTTKIAIKRKVFNTCILPVMTYGYETWALTKAHMHKLQVCQRSMERSMLGLRMIHHIEMKEIRKITEVDDVTTKIKTQKWRWTGHMIRGNQEKWTQMVTVWYPRDQKRKKGRPYQRWDDDIKKVAGPLWMRTARDREAWKRLEEAYVQGTD</sequence>
<evidence type="ECO:0008006" key="3">
    <source>
        <dbReference type="Google" id="ProtNLM"/>
    </source>
</evidence>
<gene>
    <name evidence="1" type="ORF">JYU34_021352</name>
</gene>
<dbReference type="EMBL" id="JAHIBW010000029">
    <property type="protein sequence ID" value="KAG7296238.1"/>
    <property type="molecule type" value="Genomic_DNA"/>
</dbReference>
<proteinExistence type="predicted"/>
<name>A0ABQ7PTX4_PLUXY</name>
<dbReference type="PANTHER" id="PTHR47027:SF20">
    <property type="entry name" value="REVERSE TRANSCRIPTASE-LIKE PROTEIN WITH RNA-DIRECTED DNA POLYMERASE DOMAIN"/>
    <property type="match status" value="1"/>
</dbReference>
<reference evidence="1 2" key="1">
    <citation type="submission" date="2021-06" db="EMBL/GenBank/DDBJ databases">
        <title>A haploid diamondback moth (Plutella xylostella L.) genome assembly resolves 31 chromosomes and identifies a diamide resistance mutation.</title>
        <authorList>
            <person name="Ward C.M."/>
            <person name="Perry K.D."/>
            <person name="Baker G."/>
            <person name="Powis K."/>
            <person name="Heckel D.G."/>
            <person name="Baxter S.W."/>
        </authorList>
    </citation>
    <scope>NUCLEOTIDE SEQUENCE [LARGE SCALE GENOMIC DNA]</scope>
    <source>
        <strain evidence="1 2">LV</strain>
        <tissue evidence="1">Single pupa</tissue>
    </source>
</reference>
<evidence type="ECO:0000313" key="2">
    <source>
        <dbReference type="Proteomes" id="UP000823941"/>
    </source>
</evidence>
<accession>A0ABQ7PTX4</accession>
<protein>
    <recommendedName>
        <fullName evidence="3">Endonuclease-reverse transcriptase</fullName>
    </recommendedName>
</protein>
<evidence type="ECO:0000313" key="1">
    <source>
        <dbReference type="EMBL" id="KAG7296238.1"/>
    </source>
</evidence>
<organism evidence="1 2">
    <name type="scientific">Plutella xylostella</name>
    <name type="common">Diamondback moth</name>
    <name type="synonym">Plutella maculipennis</name>
    <dbReference type="NCBI Taxonomy" id="51655"/>
    <lineage>
        <taxon>Eukaryota</taxon>
        <taxon>Metazoa</taxon>
        <taxon>Ecdysozoa</taxon>
        <taxon>Arthropoda</taxon>
        <taxon>Hexapoda</taxon>
        <taxon>Insecta</taxon>
        <taxon>Pterygota</taxon>
        <taxon>Neoptera</taxon>
        <taxon>Endopterygota</taxon>
        <taxon>Lepidoptera</taxon>
        <taxon>Glossata</taxon>
        <taxon>Ditrysia</taxon>
        <taxon>Yponomeutoidea</taxon>
        <taxon>Plutellidae</taxon>
        <taxon>Plutella</taxon>
    </lineage>
</organism>
<keyword evidence="2" id="KW-1185">Reference proteome</keyword>
<dbReference type="PANTHER" id="PTHR47027">
    <property type="entry name" value="REVERSE TRANSCRIPTASE DOMAIN-CONTAINING PROTEIN"/>
    <property type="match status" value="1"/>
</dbReference>
<comment type="caution">
    <text evidence="1">The sequence shown here is derived from an EMBL/GenBank/DDBJ whole genome shotgun (WGS) entry which is preliminary data.</text>
</comment>
<dbReference type="Proteomes" id="UP000823941">
    <property type="component" value="Chromosome 29"/>
</dbReference>